<proteinExistence type="predicted"/>
<comment type="caution">
    <text evidence="1">The sequence shown here is derived from an EMBL/GenBank/DDBJ whole genome shotgun (WGS) entry which is preliminary data.</text>
</comment>
<accession>A0A5M6DF91</accession>
<reference evidence="1 2" key="1">
    <citation type="submission" date="2019-09" db="EMBL/GenBank/DDBJ databases">
        <title>Genome sequence and assembly of Adhaeribacter sp.</title>
        <authorList>
            <person name="Chhetri G."/>
        </authorList>
    </citation>
    <scope>NUCLEOTIDE SEQUENCE [LARGE SCALE GENOMIC DNA]</scope>
    <source>
        <strain evidence="1 2">DK36</strain>
    </source>
</reference>
<dbReference type="RefSeq" id="WP_150089098.1">
    <property type="nucleotide sequence ID" value="NZ_VWSF01000010.1"/>
</dbReference>
<organism evidence="1 2">
    <name type="scientific">Adhaeribacter rhizoryzae</name>
    <dbReference type="NCBI Taxonomy" id="2607907"/>
    <lineage>
        <taxon>Bacteria</taxon>
        <taxon>Pseudomonadati</taxon>
        <taxon>Bacteroidota</taxon>
        <taxon>Cytophagia</taxon>
        <taxon>Cytophagales</taxon>
        <taxon>Hymenobacteraceae</taxon>
        <taxon>Adhaeribacter</taxon>
    </lineage>
</organism>
<gene>
    <name evidence="1" type="ORF">F0145_14300</name>
</gene>
<sequence>MRHPVKFTFLGFYFNSLVDSGEFLDIKETHSKIQNKELFNWLKAKYSDRLDISLFNKEQLNEIEDFFESLSIATDEKRKMGIEKNGLCLLVAYCIEAAQREEKDLR</sequence>
<protein>
    <submittedName>
        <fullName evidence="1">Uncharacterized protein</fullName>
    </submittedName>
</protein>
<keyword evidence="2" id="KW-1185">Reference proteome</keyword>
<dbReference type="AlphaFoldDB" id="A0A5M6DF91"/>
<evidence type="ECO:0000313" key="1">
    <source>
        <dbReference type="EMBL" id="KAA5544849.1"/>
    </source>
</evidence>
<dbReference type="Proteomes" id="UP000323426">
    <property type="component" value="Unassembled WGS sequence"/>
</dbReference>
<dbReference type="EMBL" id="VWSF01000010">
    <property type="protein sequence ID" value="KAA5544849.1"/>
    <property type="molecule type" value="Genomic_DNA"/>
</dbReference>
<evidence type="ECO:0000313" key="2">
    <source>
        <dbReference type="Proteomes" id="UP000323426"/>
    </source>
</evidence>
<name>A0A5M6DF91_9BACT</name>